<gene>
    <name evidence="2" type="ORF">EYC82_04775</name>
</gene>
<dbReference type="SUPFAM" id="SSF50494">
    <property type="entry name" value="Trypsin-like serine proteases"/>
    <property type="match status" value="1"/>
</dbReference>
<dbReference type="InterPro" id="IPR009003">
    <property type="entry name" value="Peptidase_S1_PA"/>
</dbReference>
<evidence type="ECO:0000256" key="1">
    <source>
        <dbReference type="SAM" id="SignalP"/>
    </source>
</evidence>
<dbReference type="RefSeq" id="WP_279248403.1">
    <property type="nucleotide sequence ID" value="NZ_SHNO01000001.1"/>
</dbReference>
<feature type="chain" id="PRO_5046507299" evidence="1">
    <location>
        <begin position="42"/>
        <end position="263"/>
    </location>
</feature>
<dbReference type="InterPro" id="IPR043504">
    <property type="entry name" value="Peptidase_S1_PA_chymotrypsin"/>
</dbReference>
<keyword evidence="2" id="KW-0378">Hydrolase</keyword>
<keyword evidence="1" id="KW-0732">Signal</keyword>
<sequence>MQPSFTLTFAACVARQIRRKFRAKVSFLCLLLLSSTTLIHADDNRQVYSSRHQPWLQAVGKLRVPGQRYEQGRTKHYVEDCSATLVARRGRTQADIIVTAWHCLEYYRDLSRPIVFSTRTGSGEPLYREARRLVDGGGMHADWAVLALAKAIPVDRVPHLTVTQDLPNKEHPVIMAGYSRDSGLGKHGTVLTFDPACAIVREHLSWGSTNCRAYKGSSGGAVIQLRPGGSASMVGVISQGNGEGTSLYVPAANFRSSVARYLD</sequence>
<dbReference type="GO" id="GO:0006508">
    <property type="term" value="P:proteolysis"/>
    <property type="evidence" value="ECO:0007669"/>
    <property type="project" value="UniProtKB-KW"/>
</dbReference>
<organism evidence="2 3">
    <name type="scientific">Candidatus Marimicrobium litorale</name>
    <dbReference type="NCBI Taxonomy" id="2518991"/>
    <lineage>
        <taxon>Bacteria</taxon>
        <taxon>Pseudomonadati</taxon>
        <taxon>Pseudomonadota</taxon>
        <taxon>Gammaproteobacteria</taxon>
        <taxon>Cellvibrionales</taxon>
        <taxon>Halieaceae</taxon>
        <taxon>Marimicrobium</taxon>
    </lineage>
</organism>
<dbReference type="Pfam" id="PF13365">
    <property type="entry name" value="Trypsin_2"/>
    <property type="match status" value="1"/>
</dbReference>
<reference evidence="2" key="1">
    <citation type="submission" date="2019-02" db="EMBL/GenBank/DDBJ databases">
        <authorList>
            <person name="Li S.-H."/>
        </authorList>
    </citation>
    <scope>NUCLEOTIDE SEQUENCE</scope>
    <source>
        <strain evidence="2">IMCC11814</strain>
    </source>
</reference>
<dbReference type="GO" id="GO:0008233">
    <property type="term" value="F:peptidase activity"/>
    <property type="evidence" value="ECO:0007669"/>
    <property type="project" value="UniProtKB-KW"/>
</dbReference>
<accession>A0ABT3T326</accession>
<keyword evidence="3" id="KW-1185">Reference proteome</keyword>
<proteinExistence type="predicted"/>
<dbReference type="Proteomes" id="UP001143304">
    <property type="component" value="Unassembled WGS sequence"/>
</dbReference>
<evidence type="ECO:0000313" key="2">
    <source>
        <dbReference type="EMBL" id="MCX2976661.1"/>
    </source>
</evidence>
<keyword evidence="2" id="KW-0645">Protease</keyword>
<protein>
    <submittedName>
        <fullName evidence="2">Serine protease</fullName>
    </submittedName>
</protein>
<feature type="signal peptide" evidence="1">
    <location>
        <begin position="1"/>
        <end position="41"/>
    </location>
</feature>
<dbReference type="EMBL" id="SHNO01000001">
    <property type="protein sequence ID" value="MCX2976661.1"/>
    <property type="molecule type" value="Genomic_DNA"/>
</dbReference>
<evidence type="ECO:0000313" key="3">
    <source>
        <dbReference type="Proteomes" id="UP001143304"/>
    </source>
</evidence>
<name>A0ABT3T326_9GAMM</name>
<dbReference type="Gene3D" id="2.40.10.10">
    <property type="entry name" value="Trypsin-like serine proteases"/>
    <property type="match status" value="2"/>
</dbReference>
<comment type="caution">
    <text evidence="2">The sequence shown here is derived from an EMBL/GenBank/DDBJ whole genome shotgun (WGS) entry which is preliminary data.</text>
</comment>